<accession>A0A9X1S542</accession>
<evidence type="ECO:0000313" key="2">
    <source>
        <dbReference type="Proteomes" id="UP001139354"/>
    </source>
</evidence>
<evidence type="ECO:0000313" key="1">
    <source>
        <dbReference type="EMBL" id="MCC2034107.1"/>
    </source>
</evidence>
<protein>
    <submittedName>
        <fullName evidence="1">Uncharacterized protein</fullName>
    </submittedName>
</protein>
<dbReference type="AlphaFoldDB" id="A0A9X1S542"/>
<dbReference type="Proteomes" id="UP001139354">
    <property type="component" value="Unassembled WGS sequence"/>
</dbReference>
<dbReference type="RefSeq" id="WP_229386105.1">
    <property type="nucleotide sequence ID" value="NZ_JAGTTN010000009.1"/>
</dbReference>
<reference evidence="1" key="1">
    <citation type="submission" date="2021-04" db="EMBL/GenBank/DDBJ databases">
        <title>Microbacterium tenobrionis sp. nov. and Microbacterium allomyrinae sp. nov., isolated from larvae of Tenobrio molitor and Allomyrina dichotoma, respectively.</title>
        <authorList>
            <person name="Lee S.D."/>
        </authorList>
    </citation>
    <scope>NUCLEOTIDE SEQUENCE</scope>
    <source>
        <strain evidence="1">BWT-G7</strain>
    </source>
</reference>
<sequence length="84" mass="9673">MIASPMCDDVLDPGETFEHWCDLPAGHVGDHRCGDCGDVWNPSPENGDRDEWPEYWIERHEKWDGTCAECREMRDELLATIVQP</sequence>
<name>A0A9X1S542_9MICO</name>
<keyword evidence="2" id="KW-1185">Reference proteome</keyword>
<comment type="caution">
    <text evidence="1">The sequence shown here is derived from an EMBL/GenBank/DDBJ whole genome shotgun (WGS) entry which is preliminary data.</text>
</comment>
<organism evidence="1 2">
    <name type="scientific">Microbacterium allomyrinae</name>
    <dbReference type="NCBI Taxonomy" id="2830666"/>
    <lineage>
        <taxon>Bacteria</taxon>
        <taxon>Bacillati</taxon>
        <taxon>Actinomycetota</taxon>
        <taxon>Actinomycetes</taxon>
        <taxon>Micrococcales</taxon>
        <taxon>Microbacteriaceae</taxon>
        <taxon>Microbacterium</taxon>
    </lineage>
</organism>
<gene>
    <name evidence="1" type="ORF">KEC57_18115</name>
</gene>
<dbReference type="EMBL" id="JAGTTN010000009">
    <property type="protein sequence ID" value="MCC2034107.1"/>
    <property type="molecule type" value="Genomic_DNA"/>
</dbReference>
<proteinExistence type="predicted"/>